<keyword evidence="5 7" id="KW-0472">Membrane</keyword>
<evidence type="ECO:0000256" key="1">
    <source>
        <dbReference type="ARBA" id="ARBA00004651"/>
    </source>
</evidence>
<comment type="caution">
    <text evidence="9">The sequence shown here is derived from an EMBL/GenBank/DDBJ whole genome shotgun (WGS) entry which is preliminary data.</text>
</comment>
<feature type="transmembrane region" description="Helical" evidence="7">
    <location>
        <begin position="132"/>
        <end position="157"/>
    </location>
</feature>
<feature type="domain" description="Major facilitator superfamily (MFS) profile" evidence="8">
    <location>
        <begin position="7"/>
        <end position="428"/>
    </location>
</feature>
<feature type="transmembrane region" description="Helical" evidence="7">
    <location>
        <begin position="405"/>
        <end position="424"/>
    </location>
</feature>
<dbReference type="InterPro" id="IPR036259">
    <property type="entry name" value="MFS_trans_sf"/>
</dbReference>
<accession>A0ABW0BD40</accession>
<name>A0ABW0BD40_9ACTN</name>
<keyword evidence="10" id="KW-1185">Reference proteome</keyword>
<evidence type="ECO:0000313" key="10">
    <source>
        <dbReference type="Proteomes" id="UP001596087"/>
    </source>
</evidence>
<keyword evidence="3 7" id="KW-0812">Transmembrane</keyword>
<dbReference type="CDD" id="cd17324">
    <property type="entry name" value="MFS_NepI_like"/>
    <property type="match status" value="1"/>
</dbReference>
<feature type="transmembrane region" description="Helical" evidence="7">
    <location>
        <begin position="316"/>
        <end position="334"/>
    </location>
</feature>
<proteinExistence type="predicted"/>
<feature type="transmembrane region" description="Helical" evidence="7">
    <location>
        <begin position="102"/>
        <end position="120"/>
    </location>
</feature>
<reference evidence="10" key="1">
    <citation type="journal article" date="2019" name="Int. J. Syst. Evol. Microbiol.">
        <title>The Global Catalogue of Microorganisms (GCM) 10K type strain sequencing project: providing services to taxonomists for standard genome sequencing and annotation.</title>
        <authorList>
            <consortium name="The Broad Institute Genomics Platform"/>
            <consortium name="The Broad Institute Genome Sequencing Center for Infectious Disease"/>
            <person name="Wu L."/>
            <person name="Ma J."/>
        </authorList>
    </citation>
    <scope>NUCLEOTIDE SEQUENCE [LARGE SCALE GENOMIC DNA]</scope>
    <source>
        <strain evidence="10">DFY41</strain>
    </source>
</reference>
<dbReference type="InterPro" id="IPR011701">
    <property type="entry name" value="MFS"/>
</dbReference>
<feature type="transmembrane region" description="Helical" evidence="7">
    <location>
        <begin position="163"/>
        <end position="181"/>
    </location>
</feature>
<dbReference type="InterPro" id="IPR020846">
    <property type="entry name" value="MFS_dom"/>
</dbReference>
<protein>
    <submittedName>
        <fullName evidence="9">MFS transporter</fullName>
    </submittedName>
</protein>
<dbReference type="RefSeq" id="WP_378585463.1">
    <property type="nucleotide sequence ID" value="NZ_JBHSKD010000002.1"/>
</dbReference>
<feature type="transmembrane region" description="Helical" evidence="7">
    <location>
        <begin position="49"/>
        <end position="66"/>
    </location>
</feature>
<comment type="subcellular location">
    <subcellularLocation>
        <location evidence="1">Cell membrane</location>
        <topology evidence="1">Multi-pass membrane protein</topology>
    </subcellularLocation>
</comment>
<feature type="transmembrane region" description="Helical" evidence="7">
    <location>
        <begin position="283"/>
        <end position="304"/>
    </location>
</feature>
<evidence type="ECO:0000256" key="3">
    <source>
        <dbReference type="ARBA" id="ARBA00022692"/>
    </source>
</evidence>
<feature type="transmembrane region" description="Helical" evidence="7">
    <location>
        <begin position="73"/>
        <end position="96"/>
    </location>
</feature>
<feature type="transmembrane region" description="Helical" evidence="7">
    <location>
        <begin position="249"/>
        <end position="271"/>
    </location>
</feature>
<evidence type="ECO:0000313" key="9">
    <source>
        <dbReference type="EMBL" id="MFC5175146.1"/>
    </source>
</evidence>
<dbReference type="PROSITE" id="PS50850">
    <property type="entry name" value="MFS"/>
    <property type="match status" value="1"/>
</dbReference>
<evidence type="ECO:0000256" key="4">
    <source>
        <dbReference type="ARBA" id="ARBA00022989"/>
    </source>
</evidence>
<feature type="transmembrane region" description="Helical" evidence="7">
    <location>
        <begin position="7"/>
        <end position="29"/>
    </location>
</feature>
<evidence type="ECO:0000256" key="5">
    <source>
        <dbReference type="ARBA" id="ARBA00023136"/>
    </source>
</evidence>
<dbReference type="Pfam" id="PF07690">
    <property type="entry name" value="MFS_1"/>
    <property type="match status" value="1"/>
</dbReference>
<keyword evidence="2" id="KW-1003">Cell membrane</keyword>
<dbReference type="Proteomes" id="UP001596087">
    <property type="component" value="Unassembled WGS sequence"/>
</dbReference>
<gene>
    <name evidence="9" type="ORF">ACFPGP_00600</name>
</gene>
<evidence type="ECO:0000256" key="7">
    <source>
        <dbReference type="SAM" id="Phobius"/>
    </source>
</evidence>
<feature type="transmembrane region" description="Helical" evidence="7">
    <location>
        <begin position="372"/>
        <end position="393"/>
    </location>
</feature>
<dbReference type="SUPFAM" id="SSF103473">
    <property type="entry name" value="MFS general substrate transporter"/>
    <property type="match status" value="1"/>
</dbReference>
<feature type="region of interest" description="Disordered" evidence="6">
    <location>
        <begin position="186"/>
        <end position="213"/>
    </location>
</feature>
<dbReference type="Gene3D" id="1.20.1250.20">
    <property type="entry name" value="MFS general substrate transporter like domains"/>
    <property type="match status" value="1"/>
</dbReference>
<feature type="compositionally biased region" description="Basic and acidic residues" evidence="6">
    <location>
        <begin position="451"/>
        <end position="468"/>
    </location>
</feature>
<dbReference type="EMBL" id="JBHSKD010000002">
    <property type="protein sequence ID" value="MFC5175146.1"/>
    <property type="molecule type" value="Genomic_DNA"/>
</dbReference>
<feature type="region of interest" description="Disordered" evidence="6">
    <location>
        <begin position="430"/>
        <end position="468"/>
    </location>
</feature>
<feature type="transmembrane region" description="Helical" evidence="7">
    <location>
        <begin position="340"/>
        <end position="360"/>
    </location>
</feature>
<evidence type="ECO:0000256" key="2">
    <source>
        <dbReference type="ARBA" id="ARBA00022475"/>
    </source>
</evidence>
<dbReference type="PANTHER" id="PTHR43124:SF8">
    <property type="entry name" value="INNER MEMBRANE TRANSPORT PROTEIN YDHP"/>
    <property type="match status" value="1"/>
</dbReference>
<evidence type="ECO:0000259" key="8">
    <source>
        <dbReference type="PROSITE" id="PS50850"/>
    </source>
</evidence>
<sequence length="468" mass="47951">MKRLPLAIWAMVVGAFAMGADEFIVAGVVREIASALDVSLGAVGHLESVYALGVAIGAPLFTVLGVRFGRRSMLFTTTAVFLLGNILSALAPTYGWVMAGRVVSAMAHGAFLGIAAVFAAELVDPVRKGRAVAVVFSGLTASTVLGAPIGAAVGQAFGWRFTFWTLVVLGGVALLGLLATLPSGAGVARTTTPEHPEPHDGHHGTHAAHHEAPSGQEFEGLDAHALAHLGGGGQGPTMREQAFALRRPAVWGALLTTLLGYGGVFTSYVYVAPQITDVAGLDARWITPLLLLFGAGLFVGNALGGRFADKDLRLSVVVTLAVLATTLMALTVAIQSPVTAVPMMFVFGVAAFAVVAPLQLRVMTAAGHAPDVASAANISAFTLGSAVGIYLGGAAIDGGLGLASVNWIGGLMTLTGLVVALVTLRHGGSREEHHDHAARVGGHPQVGASHHGVDEATPRDPAHVLHMH</sequence>
<dbReference type="InterPro" id="IPR050189">
    <property type="entry name" value="MFS_Efflux_Transporters"/>
</dbReference>
<keyword evidence="4 7" id="KW-1133">Transmembrane helix</keyword>
<organism evidence="9 10">
    <name type="scientific">Nocardioides taihuensis</name>
    <dbReference type="NCBI Taxonomy" id="1835606"/>
    <lineage>
        <taxon>Bacteria</taxon>
        <taxon>Bacillati</taxon>
        <taxon>Actinomycetota</taxon>
        <taxon>Actinomycetes</taxon>
        <taxon>Propionibacteriales</taxon>
        <taxon>Nocardioidaceae</taxon>
        <taxon>Nocardioides</taxon>
    </lineage>
</organism>
<evidence type="ECO:0000256" key="6">
    <source>
        <dbReference type="SAM" id="MobiDB-lite"/>
    </source>
</evidence>
<dbReference type="PANTHER" id="PTHR43124">
    <property type="entry name" value="PURINE EFFLUX PUMP PBUE"/>
    <property type="match status" value="1"/>
</dbReference>
<feature type="compositionally biased region" description="Basic and acidic residues" evidence="6">
    <location>
        <begin position="192"/>
        <end position="212"/>
    </location>
</feature>